<feature type="signal peptide" evidence="1">
    <location>
        <begin position="1"/>
        <end position="19"/>
    </location>
</feature>
<dbReference type="Proteomes" id="UP000179807">
    <property type="component" value="Unassembled WGS sequence"/>
</dbReference>
<dbReference type="VEuPathDB" id="TrichDB:TRFO_30327"/>
<dbReference type="EMBL" id="MLAK01000864">
    <property type="protein sequence ID" value="OHT02500.1"/>
    <property type="molecule type" value="Genomic_DNA"/>
</dbReference>
<dbReference type="AlphaFoldDB" id="A0A1J4JY99"/>
<sequence>MKISIVCAILILFTAAGFGYHFAFQNNSLNKETLTTNGLPSNLEIEIFKIGRELKNSLKSDVINDNNIIQGISQFNEFLGNHTTQNYILKLVRDEDLINLAYDRIDILSGRCPEKRIRRLLFFLLSFIRENFIVGKSYVFQCRIQSLIDLCNECKDLNFYKLILSIIMMTVDFKEGGLCLNGAAQGLYSELIKYDYGLADWDLLSIFDIWADRMETISPEDKKSMCEFSNRLIEHRSQWDSTMKQYFCWFAKNVKCPSMQKINMNEILNSQECQEFLAETEKIIS</sequence>
<reference evidence="2" key="1">
    <citation type="submission" date="2016-10" db="EMBL/GenBank/DDBJ databases">
        <authorList>
            <person name="Benchimol M."/>
            <person name="Almeida L.G."/>
            <person name="Vasconcelos A.T."/>
            <person name="Perreira-Neves A."/>
            <person name="Rosa I.A."/>
            <person name="Tasca T."/>
            <person name="Bogo M.R."/>
            <person name="de Souza W."/>
        </authorList>
    </citation>
    <scope>NUCLEOTIDE SEQUENCE [LARGE SCALE GENOMIC DNA]</scope>
    <source>
        <strain evidence="2">K</strain>
    </source>
</reference>
<dbReference type="RefSeq" id="XP_068355636.1">
    <property type="nucleotide sequence ID" value="XM_068507289.1"/>
</dbReference>
<evidence type="ECO:0000256" key="1">
    <source>
        <dbReference type="SAM" id="SignalP"/>
    </source>
</evidence>
<gene>
    <name evidence="2" type="ORF">TRFO_30327</name>
</gene>
<dbReference type="GeneID" id="94841993"/>
<keyword evidence="3" id="KW-1185">Reference proteome</keyword>
<feature type="chain" id="PRO_5012272462" evidence="1">
    <location>
        <begin position="20"/>
        <end position="285"/>
    </location>
</feature>
<evidence type="ECO:0000313" key="2">
    <source>
        <dbReference type="EMBL" id="OHT02500.1"/>
    </source>
</evidence>
<keyword evidence="1" id="KW-0732">Signal</keyword>
<name>A0A1J4JY99_9EUKA</name>
<comment type="caution">
    <text evidence="2">The sequence shown here is derived from an EMBL/GenBank/DDBJ whole genome shotgun (WGS) entry which is preliminary data.</text>
</comment>
<proteinExistence type="predicted"/>
<protein>
    <submittedName>
        <fullName evidence="2">Uncharacterized protein</fullName>
    </submittedName>
</protein>
<accession>A0A1J4JY99</accession>
<organism evidence="2 3">
    <name type="scientific">Tritrichomonas foetus</name>
    <dbReference type="NCBI Taxonomy" id="1144522"/>
    <lineage>
        <taxon>Eukaryota</taxon>
        <taxon>Metamonada</taxon>
        <taxon>Parabasalia</taxon>
        <taxon>Tritrichomonadida</taxon>
        <taxon>Tritrichomonadidae</taxon>
        <taxon>Tritrichomonas</taxon>
    </lineage>
</organism>
<evidence type="ECO:0000313" key="3">
    <source>
        <dbReference type="Proteomes" id="UP000179807"/>
    </source>
</evidence>